<accession>A0ABS6KNG2</accession>
<dbReference type="InterPro" id="IPR025951">
    <property type="entry name" value="GXWXG_dom"/>
</dbReference>
<dbReference type="Pfam" id="PF14231">
    <property type="entry name" value="GXWXG"/>
    <property type="match status" value="1"/>
</dbReference>
<evidence type="ECO:0000313" key="4">
    <source>
        <dbReference type="Proteomes" id="UP000812982"/>
    </source>
</evidence>
<proteinExistence type="predicted"/>
<dbReference type="Pfam" id="PF14232">
    <property type="entry name" value="DUF4334"/>
    <property type="match status" value="1"/>
</dbReference>
<dbReference type="EMBL" id="VOMB01000017">
    <property type="protein sequence ID" value="MBU9765103.1"/>
    <property type="molecule type" value="Genomic_DNA"/>
</dbReference>
<evidence type="ECO:0000313" key="3">
    <source>
        <dbReference type="EMBL" id="MBU9765103.1"/>
    </source>
</evidence>
<keyword evidence="4" id="KW-1185">Reference proteome</keyword>
<evidence type="ECO:0000259" key="1">
    <source>
        <dbReference type="Pfam" id="PF14231"/>
    </source>
</evidence>
<organism evidence="3 4">
    <name type="scientific">[Mycobacterium] fortunisiensis</name>
    <dbReference type="NCBI Taxonomy" id="2600579"/>
    <lineage>
        <taxon>Bacteria</taxon>
        <taxon>Bacillati</taxon>
        <taxon>Actinomycetota</taxon>
        <taxon>Actinomycetes</taxon>
        <taxon>Mycobacteriales</taxon>
        <taxon>Mycobacteriaceae</taxon>
        <taxon>Mycolicibacterium</taxon>
    </lineage>
</organism>
<protein>
    <submittedName>
        <fullName evidence="3">DUF4334 domain-containing protein</fullName>
    </submittedName>
</protein>
<dbReference type="Proteomes" id="UP000812982">
    <property type="component" value="Unassembled WGS sequence"/>
</dbReference>
<evidence type="ECO:0000259" key="2">
    <source>
        <dbReference type="Pfam" id="PF14232"/>
    </source>
</evidence>
<feature type="domain" description="DUF4334" evidence="2">
    <location>
        <begin position="113"/>
        <end position="166"/>
    </location>
</feature>
<gene>
    <name evidence="3" type="ORF">FR943_14780</name>
</gene>
<reference evidence="3 4" key="1">
    <citation type="journal article" date="2021" name="Sci. Rep.">
        <title>Phenotypic and genomic hallmarks of a novel, potentially pathogenic rapidly growing Mycobacterium species related to the Mycobacterium fortuitum complex.</title>
        <authorList>
            <person name="Gharbi R."/>
            <person name="Khanna V."/>
            <person name="Frigui W."/>
            <person name="Mhenni B."/>
            <person name="Brosch R."/>
            <person name="Mardassi H."/>
        </authorList>
    </citation>
    <scope>NUCLEOTIDE SEQUENCE [LARGE SCALE GENOMIC DNA]</scope>
    <source>
        <strain evidence="3 4">TNTM28</strain>
    </source>
</reference>
<comment type="caution">
    <text evidence="3">The sequence shown here is derived from an EMBL/GenBank/DDBJ whole genome shotgun (WGS) entry which is preliminary data.</text>
</comment>
<sequence length="168" mass="18503">MTLDELIGTSAKTYHQIDTLFATLPAVSVNALLGTWRALAIPGVSTVYPILIEKGWYGMRFNDPENVDTMLIASPDGDEMFAADVLKLAAVAPGATSNLCQIRSEIETDQPMGRLRMIDHRGTVTAAMIYDRLPVIDYFRQIDDHAVLCAADARDSIETGYLILQRIT</sequence>
<dbReference type="InterPro" id="IPR025568">
    <property type="entry name" value="DUF4334"/>
</dbReference>
<name>A0ABS6KNG2_9MYCO</name>
<dbReference type="RefSeq" id="WP_217158408.1">
    <property type="nucleotide sequence ID" value="NZ_VOMB01000017.1"/>
</dbReference>
<feature type="domain" description="GXWXG" evidence="1">
    <location>
        <begin position="20"/>
        <end position="77"/>
    </location>
</feature>